<keyword evidence="1" id="KW-0540">Nuclease</keyword>
<evidence type="ECO:0000256" key="3">
    <source>
        <dbReference type="ARBA" id="ARBA00022839"/>
    </source>
</evidence>
<dbReference type="OrthoDB" id="8191639at2759"/>
<reference evidence="5" key="1">
    <citation type="submission" date="2021-12" db="EMBL/GenBank/DDBJ databases">
        <authorList>
            <person name="Zaccaron A."/>
            <person name="Stergiopoulos I."/>
        </authorList>
    </citation>
    <scope>NUCLEOTIDE SEQUENCE</scope>
    <source>
        <strain evidence="5">Race5_Kim</strain>
    </source>
</reference>
<feature type="compositionally biased region" description="Polar residues" evidence="4">
    <location>
        <begin position="293"/>
        <end position="325"/>
    </location>
</feature>
<keyword evidence="2" id="KW-0378">Hydrolase</keyword>
<dbReference type="GO" id="GO:0003676">
    <property type="term" value="F:nucleic acid binding"/>
    <property type="evidence" value="ECO:0007669"/>
    <property type="project" value="InterPro"/>
</dbReference>
<dbReference type="GO" id="GO:0005634">
    <property type="term" value="C:nucleus"/>
    <property type="evidence" value="ECO:0007669"/>
    <property type="project" value="TreeGrafter"/>
</dbReference>
<dbReference type="AlphaFoldDB" id="A0A9Q8P8H0"/>
<evidence type="ECO:0000256" key="1">
    <source>
        <dbReference type="ARBA" id="ARBA00022722"/>
    </source>
</evidence>
<dbReference type="Gene3D" id="3.30.420.10">
    <property type="entry name" value="Ribonuclease H-like superfamily/Ribonuclease H"/>
    <property type="match status" value="1"/>
</dbReference>
<sequence length="325" mass="37095">MASKRPTARGVETASEEYIILDKNGKPTLNPRLHFFARSRAKQPVLFWHLLTKYLALDIEFQRVKIAGRDKQVHRIGRLTVINKDGEVIYDVFVWYPELHGHTKTLSARWRRLGVYWEDIQIENGAVPVGEVEQNLRAMLEGRIVIGHAIENDIKVCSPFVWEGIEIRNTQKHKYYQQLLGIRQPGLARLAPHVVGHAIQGKEHCSCEDGCTTLALWKYRRGAMEEEQAGWIYRGAATEEEDLDFGDADFEDTYYEDEENEAIREELTTYAAELAKMPLPDSSSFWQAGAAQAKQSETTSYNIQSTPKVTTQRRQPTSTAKTATK</sequence>
<evidence type="ECO:0000313" key="5">
    <source>
        <dbReference type="EMBL" id="UJO16876.1"/>
    </source>
</evidence>
<dbReference type="EMBL" id="CP090166">
    <property type="protein sequence ID" value="UJO16876.1"/>
    <property type="molecule type" value="Genomic_DNA"/>
</dbReference>
<dbReference type="GO" id="GO:0004527">
    <property type="term" value="F:exonuclease activity"/>
    <property type="evidence" value="ECO:0007669"/>
    <property type="project" value="UniProtKB-KW"/>
</dbReference>
<dbReference type="InterPro" id="IPR036397">
    <property type="entry name" value="RNaseH_sf"/>
</dbReference>
<name>A0A9Q8P8H0_PASFU</name>
<dbReference type="PANTHER" id="PTHR12801">
    <property type="entry name" value="RNA EXONUCLEASE REXO1 / RECO3 FAMILY MEMBER-RELATED"/>
    <property type="match status" value="1"/>
</dbReference>
<protein>
    <submittedName>
        <fullName evidence="5">RNA exonuclease 4</fullName>
    </submittedName>
</protein>
<feature type="region of interest" description="Disordered" evidence="4">
    <location>
        <begin position="286"/>
        <end position="325"/>
    </location>
</feature>
<evidence type="ECO:0000256" key="2">
    <source>
        <dbReference type="ARBA" id="ARBA00022801"/>
    </source>
</evidence>
<dbReference type="SUPFAM" id="SSF53098">
    <property type="entry name" value="Ribonuclease H-like"/>
    <property type="match status" value="1"/>
</dbReference>
<dbReference type="RefSeq" id="XP_047761242.1">
    <property type="nucleotide sequence ID" value="XM_047903292.1"/>
</dbReference>
<keyword evidence="6" id="KW-1185">Reference proteome</keyword>
<evidence type="ECO:0000313" key="6">
    <source>
        <dbReference type="Proteomes" id="UP000756132"/>
    </source>
</evidence>
<organism evidence="5 6">
    <name type="scientific">Passalora fulva</name>
    <name type="common">Tomato leaf mold</name>
    <name type="synonym">Cladosporium fulvum</name>
    <dbReference type="NCBI Taxonomy" id="5499"/>
    <lineage>
        <taxon>Eukaryota</taxon>
        <taxon>Fungi</taxon>
        <taxon>Dikarya</taxon>
        <taxon>Ascomycota</taxon>
        <taxon>Pezizomycotina</taxon>
        <taxon>Dothideomycetes</taxon>
        <taxon>Dothideomycetidae</taxon>
        <taxon>Mycosphaerellales</taxon>
        <taxon>Mycosphaerellaceae</taxon>
        <taxon>Fulvia</taxon>
    </lineage>
</organism>
<dbReference type="Proteomes" id="UP000756132">
    <property type="component" value="Chromosome 4"/>
</dbReference>
<evidence type="ECO:0000256" key="4">
    <source>
        <dbReference type="SAM" id="MobiDB-lite"/>
    </source>
</evidence>
<reference evidence="5" key="2">
    <citation type="journal article" date="2022" name="Microb. Genom.">
        <title>A chromosome-scale genome assembly of the tomato pathogen Cladosporium fulvum reveals a compartmentalized genome architecture and the presence of a dispensable chromosome.</title>
        <authorList>
            <person name="Zaccaron A.Z."/>
            <person name="Chen L.H."/>
            <person name="Samaras A."/>
            <person name="Stergiopoulos I."/>
        </authorList>
    </citation>
    <scope>NUCLEOTIDE SEQUENCE</scope>
    <source>
        <strain evidence="5">Race5_Kim</strain>
    </source>
</reference>
<proteinExistence type="predicted"/>
<dbReference type="GeneID" id="71984022"/>
<dbReference type="InterPro" id="IPR047021">
    <property type="entry name" value="REXO1/3/4-like"/>
</dbReference>
<dbReference type="InterPro" id="IPR012337">
    <property type="entry name" value="RNaseH-like_sf"/>
</dbReference>
<accession>A0A9Q8P8H0</accession>
<dbReference type="PANTHER" id="PTHR12801:SF45">
    <property type="entry name" value="RNA EXONUCLEASE 4"/>
    <property type="match status" value="1"/>
</dbReference>
<keyword evidence="3 5" id="KW-0269">Exonuclease</keyword>
<gene>
    <name evidence="5" type="ORF">CLAFUR5_04144</name>
</gene>
<dbReference type="KEGG" id="ffu:CLAFUR5_04144"/>